<evidence type="ECO:0000256" key="4">
    <source>
        <dbReference type="ARBA" id="ARBA00022475"/>
    </source>
</evidence>
<dbReference type="InterPro" id="IPR004638">
    <property type="entry name" value="EmrB-like"/>
</dbReference>
<dbReference type="PRINTS" id="PR01036">
    <property type="entry name" value="TCRTETB"/>
</dbReference>
<protein>
    <submittedName>
        <fullName evidence="10">MFS transporter</fullName>
    </submittedName>
</protein>
<dbReference type="Proteomes" id="UP001165079">
    <property type="component" value="Unassembled WGS sequence"/>
</dbReference>
<dbReference type="PANTHER" id="PTHR23501:SF197">
    <property type="entry name" value="COMD"/>
    <property type="match status" value="1"/>
</dbReference>
<dbReference type="RefSeq" id="WP_285663791.1">
    <property type="nucleotide sequence ID" value="NZ_BSTX01000002.1"/>
</dbReference>
<feature type="transmembrane region" description="Helical" evidence="8">
    <location>
        <begin position="22"/>
        <end position="45"/>
    </location>
</feature>
<dbReference type="InterPro" id="IPR011701">
    <property type="entry name" value="MFS"/>
</dbReference>
<feature type="transmembrane region" description="Helical" evidence="8">
    <location>
        <begin position="173"/>
        <end position="197"/>
    </location>
</feature>
<reference evidence="10" key="1">
    <citation type="submission" date="2023-03" db="EMBL/GenBank/DDBJ databases">
        <title>Actinorhabdospora filicis NBRC 111898.</title>
        <authorList>
            <person name="Ichikawa N."/>
            <person name="Sato H."/>
            <person name="Tonouchi N."/>
        </authorList>
    </citation>
    <scope>NUCLEOTIDE SEQUENCE</scope>
    <source>
        <strain evidence="10">NBRC 111898</strain>
    </source>
</reference>
<feature type="transmembrane region" description="Helical" evidence="8">
    <location>
        <begin position="478"/>
        <end position="496"/>
    </location>
</feature>
<keyword evidence="6 8" id="KW-1133">Transmembrane helix</keyword>
<organism evidence="10 11">
    <name type="scientific">Actinorhabdospora filicis</name>
    <dbReference type="NCBI Taxonomy" id="1785913"/>
    <lineage>
        <taxon>Bacteria</taxon>
        <taxon>Bacillati</taxon>
        <taxon>Actinomycetota</taxon>
        <taxon>Actinomycetes</taxon>
        <taxon>Micromonosporales</taxon>
        <taxon>Micromonosporaceae</taxon>
        <taxon>Actinorhabdospora</taxon>
    </lineage>
</organism>
<dbReference type="GO" id="GO:0005886">
    <property type="term" value="C:plasma membrane"/>
    <property type="evidence" value="ECO:0007669"/>
    <property type="project" value="UniProtKB-SubCell"/>
</dbReference>
<dbReference type="FunFam" id="1.20.1720.10:FF:000004">
    <property type="entry name" value="EmrB/QacA family drug resistance transporter"/>
    <property type="match status" value="1"/>
</dbReference>
<feature type="transmembrane region" description="Helical" evidence="8">
    <location>
        <begin position="88"/>
        <end position="107"/>
    </location>
</feature>
<feature type="transmembrane region" description="Helical" evidence="8">
    <location>
        <begin position="371"/>
        <end position="392"/>
    </location>
</feature>
<comment type="caution">
    <text evidence="10">The sequence shown here is derived from an EMBL/GenBank/DDBJ whole genome shotgun (WGS) entry which is preliminary data.</text>
</comment>
<feature type="transmembrane region" description="Helical" evidence="8">
    <location>
        <begin position="317"/>
        <end position="335"/>
    </location>
</feature>
<evidence type="ECO:0000256" key="1">
    <source>
        <dbReference type="ARBA" id="ARBA00004651"/>
    </source>
</evidence>
<dbReference type="PANTHER" id="PTHR23501">
    <property type="entry name" value="MAJOR FACILITATOR SUPERFAMILY"/>
    <property type="match status" value="1"/>
</dbReference>
<dbReference type="PROSITE" id="PS50850">
    <property type="entry name" value="MFS"/>
    <property type="match status" value="1"/>
</dbReference>
<comment type="similarity">
    <text evidence="2">Belongs to the major facilitator superfamily. TCR/Tet family.</text>
</comment>
<feature type="transmembrane region" description="Helical" evidence="8">
    <location>
        <begin position="146"/>
        <end position="167"/>
    </location>
</feature>
<dbReference type="AlphaFoldDB" id="A0A9W6SQ13"/>
<feature type="transmembrane region" description="Helical" evidence="8">
    <location>
        <begin position="240"/>
        <end position="259"/>
    </location>
</feature>
<feature type="transmembrane region" description="Helical" evidence="8">
    <location>
        <begin position="113"/>
        <end position="134"/>
    </location>
</feature>
<dbReference type="SUPFAM" id="SSF103473">
    <property type="entry name" value="MFS general substrate transporter"/>
    <property type="match status" value="1"/>
</dbReference>
<dbReference type="NCBIfam" id="TIGR00711">
    <property type="entry name" value="efflux_EmrB"/>
    <property type="match status" value="1"/>
</dbReference>
<feature type="transmembrane region" description="Helical" evidence="8">
    <location>
        <begin position="404"/>
        <end position="427"/>
    </location>
</feature>
<dbReference type="CDD" id="cd17502">
    <property type="entry name" value="MFS_Azr1_MDR_like"/>
    <property type="match status" value="1"/>
</dbReference>
<keyword evidence="4" id="KW-1003">Cell membrane</keyword>
<accession>A0A9W6SQ13</accession>
<keyword evidence="11" id="KW-1185">Reference proteome</keyword>
<evidence type="ECO:0000256" key="3">
    <source>
        <dbReference type="ARBA" id="ARBA00022448"/>
    </source>
</evidence>
<comment type="subcellular location">
    <subcellularLocation>
        <location evidence="1">Cell membrane</location>
        <topology evidence="1">Multi-pass membrane protein</topology>
    </subcellularLocation>
</comment>
<feature type="transmembrane region" description="Helical" evidence="8">
    <location>
        <begin position="342"/>
        <end position="359"/>
    </location>
</feature>
<feature type="transmembrane region" description="Helical" evidence="8">
    <location>
        <begin position="57"/>
        <end position="76"/>
    </location>
</feature>
<keyword evidence="5 8" id="KW-0812">Transmembrane</keyword>
<keyword evidence="7 8" id="KW-0472">Membrane</keyword>
<proteinExistence type="inferred from homology"/>
<dbReference type="Gene3D" id="1.20.1720.10">
    <property type="entry name" value="Multidrug resistance protein D"/>
    <property type="match status" value="1"/>
</dbReference>
<evidence type="ECO:0000256" key="8">
    <source>
        <dbReference type="SAM" id="Phobius"/>
    </source>
</evidence>
<keyword evidence="3" id="KW-0813">Transport</keyword>
<dbReference type="Gene3D" id="1.20.1250.20">
    <property type="entry name" value="MFS general substrate transporter like domains"/>
    <property type="match status" value="1"/>
</dbReference>
<dbReference type="InterPro" id="IPR020846">
    <property type="entry name" value="MFS_dom"/>
</dbReference>
<dbReference type="Pfam" id="PF07690">
    <property type="entry name" value="MFS_1"/>
    <property type="match status" value="1"/>
</dbReference>
<evidence type="ECO:0000256" key="6">
    <source>
        <dbReference type="ARBA" id="ARBA00022989"/>
    </source>
</evidence>
<feature type="transmembrane region" description="Helical" evidence="8">
    <location>
        <begin position="209"/>
        <end position="228"/>
    </location>
</feature>
<evidence type="ECO:0000313" key="11">
    <source>
        <dbReference type="Proteomes" id="UP001165079"/>
    </source>
</evidence>
<dbReference type="GO" id="GO:0022857">
    <property type="term" value="F:transmembrane transporter activity"/>
    <property type="evidence" value="ECO:0007669"/>
    <property type="project" value="InterPro"/>
</dbReference>
<dbReference type="InterPro" id="IPR036259">
    <property type="entry name" value="MFS_trans_sf"/>
</dbReference>
<feature type="domain" description="Major facilitator superfamily (MFS) profile" evidence="9">
    <location>
        <begin position="23"/>
        <end position="501"/>
    </location>
</feature>
<evidence type="ECO:0000259" key="9">
    <source>
        <dbReference type="PROSITE" id="PS50850"/>
    </source>
</evidence>
<gene>
    <name evidence="10" type="ORF">Afil01_34480</name>
</gene>
<name>A0A9W6SQ13_9ACTN</name>
<feature type="transmembrane region" description="Helical" evidence="8">
    <location>
        <begin position="271"/>
        <end position="297"/>
    </location>
</feature>
<sequence>MATDTTSPPGAAPALTQARTRVVFFTIVLGMLMAALDSTIVATALPTIVADLNDPGQMAWVVTAYLLAETVSAAVVGKFGDLFSRKIIFQLSGIVFVLGSMAAGLAWDMSFLVVSRAVQGLGAGGLMVTSMALIADVIPLRERGKYQGAIGAVFGVTTVIGPTIGGLFTDHLSWRWCFYINLPIAVVMVLLAARTIPAVKKHGHPSIDYLGLILVAGGSSALILGLEWGGDTYPWKSVEVIGMFVAAVVLLAAFVWAEFRAREPIIPMHLFANPVFTVSSILSFIVGFAMLGAMTYLPTYLQYVDGVTATASGVRTLPLVVGLMGTSIFSGTVVSRTGRYKIFPIIGTAVMALGLYLMSTMGPGTSVWLESLYMFVLGLGIGLAMQVLTIAVQNTVPYKEMGSATSGVTFFRTLGSAFGTAIFGTLFTNKLSPELAAAFAQSPGVNPQAVASPTALHELPAAQTVHVIAAYSDTINYVFFWVVPIALLGFVVSFFLKELPLRDTARAAATDMGEGFAAPDSADERRRLERAVAGVISEDRGAVAETILADADTSLSPAQAWLLTQVHLRGTAYGQANLSAIAASHRLLPEILRPAYIGVAADGYVRIDGDDLDLTVLGQYEVDKLVAAWQRWLDRRLGDWDLSDDADRTEFTNAKRALAAQLLNEDEERFATASSR</sequence>
<evidence type="ECO:0000313" key="10">
    <source>
        <dbReference type="EMBL" id="GLZ78641.1"/>
    </source>
</evidence>
<evidence type="ECO:0000256" key="5">
    <source>
        <dbReference type="ARBA" id="ARBA00022692"/>
    </source>
</evidence>
<evidence type="ECO:0000256" key="7">
    <source>
        <dbReference type="ARBA" id="ARBA00023136"/>
    </source>
</evidence>
<dbReference type="EMBL" id="BSTX01000002">
    <property type="protein sequence ID" value="GLZ78641.1"/>
    <property type="molecule type" value="Genomic_DNA"/>
</dbReference>
<evidence type="ECO:0000256" key="2">
    <source>
        <dbReference type="ARBA" id="ARBA00007520"/>
    </source>
</evidence>